<evidence type="ECO:0000313" key="1">
    <source>
        <dbReference type="EMBL" id="XDV69660.1"/>
    </source>
</evidence>
<sequence length="114" mass="12732">MNDLSPAQRVLLWQAVEDYSGLWECPWELRAIRPSASDEDLKIEAAKIVAHLLSMELVGLYYCQEPYGEMSKIPDDMAFELLGTDDVWTVPAPGAVSVRFSATKEASSFFFTAP</sequence>
<name>A0AB39YHA9_9MICC</name>
<dbReference type="RefSeq" id="WP_369744488.1">
    <property type="nucleotide sequence ID" value="NZ_CP165735.1"/>
</dbReference>
<accession>A0AB39YHA9</accession>
<organism evidence="1">
    <name type="scientific">Paenarthrobacter sp. AMU7</name>
    <dbReference type="NCBI Taxonomy" id="3162492"/>
    <lineage>
        <taxon>Bacteria</taxon>
        <taxon>Bacillati</taxon>
        <taxon>Actinomycetota</taxon>
        <taxon>Actinomycetes</taxon>
        <taxon>Micrococcales</taxon>
        <taxon>Micrococcaceae</taxon>
        <taxon>Paenarthrobacter</taxon>
    </lineage>
</organism>
<reference evidence="1" key="1">
    <citation type="submission" date="2024-07" db="EMBL/GenBank/DDBJ databases">
        <authorList>
            <person name="Li J."/>
            <person name="Wei H."/>
            <person name="Ma J."/>
        </authorList>
    </citation>
    <scope>NUCLEOTIDE SEQUENCE</scope>
    <source>
        <strain evidence="1">AMU7</strain>
    </source>
</reference>
<dbReference type="EMBL" id="CP165735">
    <property type="protein sequence ID" value="XDV69660.1"/>
    <property type="molecule type" value="Genomic_DNA"/>
</dbReference>
<protein>
    <submittedName>
        <fullName evidence="1">Uncharacterized protein</fullName>
    </submittedName>
</protein>
<dbReference type="AlphaFoldDB" id="A0AB39YHA9"/>
<proteinExistence type="predicted"/>
<gene>
    <name evidence="1" type="ORF">ABQM86_11705</name>
</gene>